<evidence type="ECO:0000256" key="8">
    <source>
        <dbReference type="ARBA" id="ARBA00022801"/>
    </source>
</evidence>
<evidence type="ECO:0000313" key="23">
    <source>
        <dbReference type="Proteomes" id="UP000000715"/>
    </source>
</evidence>
<dbReference type="GeneID" id="101684351"/>
<dbReference type="SUPFAM" id="SSF57196">
    <property type="entry name" value="EGF/Laminin"/>
    <property type="match status" value="2"/>
</dbReference>
<dbReference type="AlphaFoldDB" id="A0A8U0T802"/>
<dbReference type="CTD" id="9374"/>
<sequence>MAGRLLRGESVLSSLSQALIAPFSGGSMLGLRGLRLPPAGILLLLPFLPPLLLPAAPAPHRASYKPVIVVHGLFDSSYSFRHLLEYINETHPGTVVTVLDLFDGRESLRPLWEQVQGFGEAVAPIMAEAPEGVHLICYSQGGLVCRALLSVMEEHNVDSFISLSSPQMGQYGDTDYLKWLFPTSMRSNLYRICYSPWGQEFSICNYWHDPHHDDLYLNASSFLALINGERDHPNATAWRKNFLRVGRLVLIGGPDDGVITPWQSSFFGFYDANETVLEMEEQPVYLRDSFGLKTLLARGAIVRCPMAGIAHTAWHSNPCSLESRRTMGSRNELYTVFGGLSFLLLLMSAQGAKGGSLKESQGVCSKQMLVVPLHYNESYSQPVYKPYLTVCNGRRICSTYRTTYQVAWREVRREVQQTHVVCCQGWKKRHPGALTCDEAICAKPCLNRGICVRPEQCECAPGWGGKHCHVDVDECRTGITLCSHHCVNTAGSFTCGCPQGLVLGQDRRTCAEGVLEPPTGASILSVAVREAEHDKHDLRQEIRALRGRLERLEQWAGQAGAWVRAVLPMPPEELQPEKVAELWGRSDRIESLSDQVLLLEERLGTCESSCPSLLEPPSPSRCPQLSQIPFCSSTFSFPQALSQHLSLPTLSLDSHT</sequence>
<evidence type="ECO:0000259" key="22">
    <source>
        <dbReference type="PROSITE" id="PS51041"/>
    </source>
</evidence>
<evidence type="ECO:0000256" key="10">
    <source>
        <dbReference type="ARBA" id="ARBA00023054"/>
    </source>
</evidence>
<comment type="catalytic activity">
    <reaction evidence="17">
        <text>S-hexadecanoyl-N-acetylcysteamine + H2O = N-acetylcysteamine + hexadecanoate + H(+)</text>
        <dbReference type="Rhea" id="RHEA:84099"/>
        <dbReference type="ChEBI" id="CHEBI:7896"/>
        <dbReference type="ChEBI" id="CHEBI:15377"/>
        <dbReference type="ChEBI" id="CHEBI:15378"/>
        <dbReference type="ChEBI" id="CHEBI:74410"/>
        <dbReference type="ChEBI" id="CHEBI:233601"/>
    </reaction>
</comment>
<evidence type="ECO:0000256" key="12">
    <source>
        <dbReference type="ARBA" id="ARBA00023180"/>
    </source>
</evidence>
<evidence type="ECO:0000259" key="21">
    <source>
        <dbReference type="PROSITE" id="PS50026"/>
    </source>
</evidence>
<evidence type="ECO:0000256" key="9">
    <source>
        <dbReference type="ARBA" id="ARBA00022837"/>
    </source>
</evidence>
<keyword evidence="6" id="KW-0732">Signal</keyword>
<feature type="disulfide bond" evidence="19">
    <location>
        <begin position="441"/>
        <end position="451"/>
    </location>
</feature>
<dbReference type="PRINTS" id="PR00414">
    <property type="entry name" value="PPTHIESTRASE"/>
</dbReference>
<accession>A0A8U0T802</accession>
<dbReference type="Proteomes" id="UP000000715">
    <property type="component" value="Unplaced"/>
</dbReference>
<dbReference type="InterPro" id="IPR001881">
    <property type="entry name" value="EGF-like_Ca-bd_dom"/>
</dbReference>
<evidence type="ECO:0000256" key="17">
    <source>
        <dbReference type="ARBA" id="ARBA00093223"/>
    </source>
</evidence>
<gene>
    <name evidence="24" type="primary">PPT2</name>
</gene>
<dbReference type="Pfam" id="PF07645">
    <property type="entry name" value="EGF_CA"/>
    <property type="match status" value="1"/>
</dbReference>
<dbReference type="FunFam" id="3.40.50.1820:FF:000037">
    <property type="entry name" value="Lysosomal thioesterase PPT2 homolog"/>
    <property type="match status" value="1"/>
</dbReference>
<evidence type="ECO:0000256" key="14">
    <source>
        <dbReference type="ARBA" id="ARBA00038848"/>
    </source>
</evidence>
<evidence type="ECO:0000256" key="16">
    <source>
        <dbReference type="ARBA" id="ARBA00073881"/>
    </source>
</evidence>
<comment type="function">
    <text evidence="18">Catalyzes the cleavage of thioester bonds from S-palmitoyl-CoA or S-palmitoyl-N-acetylcysteamine (unbranched structures) but does not have activity against palmitoylcysteine or palmitoylated proteins, branched structures or bulky head groups. Conversely, hydrolyzes both long and short chain fatty acyl-CoA substrate.</text>
</comment>
<feature type="domain" description="EGF-like" evidence="21">
    <location>
        <begin position="437"/>
        <end position="469"/>
    </location>
</feature>
<dbReference type="PROSITE" id="PS00022">
    <property type="entry name" value="EGF_1"/>
    <property type="match status" value="1"/>
</dbReference>
<keyword evidence="4" id="KW-0964">Secreted</keyword>
<name>A0A8U0T802_MUSPF</name>
<keyword evidence="11 19" id="KW-1015">Disulfide bond</keyword>
<evidence type="ECO:0000256" key="20">
    <source>
        <dbReference type="SAM" id="Coils"/>
    </source>
</evidence>
<evidence type="ECO:0000256" key="2">
    <source>
        <dbReference type="ARBA" id="ARBA00004613"/>
    </source>
</evidence>
<dbReference type="Gene3D" id="2.10.25.10">
    <property type="entry name" value="Laminin"/>
    <property type="match status" value="2"/>
</dbReference>
<keyword evidence="23" id="KW-1185">Reference proteome</keyword>
<dbReference type="InterPro" id="IPR049883">
    <property type="entry name" value="NOTCH1_EGF-like"/>
</dbReference>
<dbReference type="SUPFAM" id="SSF53474">
    <property type="entry name" value="alpha/beta-Hydrolases"/>
    <property type="match status" value="1"/>
</dbReference>
<dbReference type="RefSeq" id="XP_004780945.2">
    <property type="nucleotide sequence ID" value="XM_004780888.3"/>
</dbReference>
<keyword evidence="13" id="KW-0458">Lysosome</keyword>
<keyword evidence="12" id="KW-0325">Glycoprotein</keyword>
<dbReference type="Pfam" id="PF02089">
    <property type="entry name" value="Palm_thioest"/>
    <property type="match status" value="1"/>
</dbReference>
<dbReference type="PANTHER" id="PTHR11247">
    <property type="entry name" value="PALMITOYL-PROTEIN THIOESTERASE/DOLICHYLDIPHOSPHATASE 1"/>
    <property type="match status" value="1"/>
</dbReference>
<dbReference type="EC" id="3.1.2.2" evidence="14"/>
<dbReference type="KEGG" id="mpuf:101684351"/>
<evidence type="ECO:0000256" key="7">
    <source>
        <dbReference type="ARBA" id="ARBA00022737"/>
    </source>
</evidence>
<dbReference type="Pfam" id="PF07546">
    <property type="entry name" value="EMI"/>
    <property type="match status" value="1"/>
</dbReference>
<proteinExistence type="inferred from homology"/>
<dbReference type="InterPro" id="IPR018097">
    <property type="entry name" value="EGF_Ca-bd_CS"/>
</dbReference>
<evidence type="ECO:0000256" key="1">
    <source>
        <dbReference type="ARBA" id="ARBA00004371"/>
    </source>
</evidence>
<comment type="caution">
    <text evidence="19">Lacks conserved residue(s) required for the propagation of feature annotation.</text>
</comment>
<dbReference type="CDD" id="cd00054">
    <property type="entry name" value="EGF_CA"/>
    <property type="match status" value="2"/>
</dbReference>
<dbReference type="OrthoDB" id="155976at2759"/>
<organism evidence="23 24">
    <name type="scientific">Mustela putorius furo</name>
    <name type="common">European domestic ferret</name>
    <name type="synonym">Mustela furo</name>
    <dbReference type="NCBI Taxonomy" id="9669"/>
    <lineage>
        <taxon>Eukaryota</taxon>
        <taxon>Metazoa</taxon>
        <taxon>Chordata</taxon>
        <taxon>Craniata</taxon>
        <taxon>Vertebrata</taxon>
        <taxon>Euteleostomi</taxon>
        <taxon>Mammalia</taxon>
        <taxon>Eutheria</taxon>
        <taxon>Laurasiatheria</taxon>
        <taxon>Carnivora</taxon>
        <taxon>Caniformia</taxon>
        <taxon>Musteloidea</taxon>
        <taxon>Mustelidae</taxon>
        <taxon>Mustelinae</taxon>
        <taxon>Mustela</taxon>
    </lineage>
</organism>
<keyword evidence="7" id="KW-0677">Repeat</keyword>
<evidence type="ECO:0000256" key="6">
    <source>
        <dbReference type="ARBA" id="ARBA00022729"/>
    </source>
</evidence>
<dbReference type="PROSITE" id="PS01186">
    <property type="entry name" value="EGF_2"/>
    <property type="match status" value="1"/>
</dbReference>
<dbReference type="GO" id="GO:0005576">
    <property type="term" value="C:extracellular region"/>
    <property type="evidence" value="ECO:0007669"/>
    <property type="project" value="UniProtKB-SubCell"/>
</dbReference>
<dbReference type="SMART" id="SM00179">
    <property type="entry name" value="EGF_CA"/>
    <property type="match status" value="1"/>
</dbReference>
<dbReference type="Pfam" id="PF07974">
    <property type="entry name" value="EGF_2"/>
    <property type="match status" value="1"/>
</dbReference>
<evidence type="ECO:0000256" key="15">
    <source>
        <dbReference type="ARBA" id="ARBA00068658"/>
    </source>
</evidence>
<evidence type="ECO:0000256" key="11">
    <source>
        <dbReference type="ARBA" id="ARBA00023157"/>
    </source>
</evidence>
<dbReference type="GO" id="GO:0005509">
    <property type="term" value="F:calcium ion binding"/>
    <property type="evidence" value="ECO:0007669"/>
    <property type="project" value="InterPro"/>
</dbReference>
<evidence type="ECO:0000256" key="4">
    <source>
        <dbReference type="ARBA" id="ARBA00022525"/>
    </source>
</evidence>
<dbReference type="FunFam" id="2.10.25.10:FF:000010">
    <property type="entry name" value="Pro-epidermal growth factor"/>
    <property type="match status" value="1"/>
</dbReference>
<dbReference type="InterPro" id="IPR002472">
    <property type="entry name" value="Palm_thioest"/>
</dbReference>
<reference evidence="24" key="1">
    <citation type="submission" date="2025-08" db="UniProtKB">
        <authorList>
            <consortium name="RefSeq"/>
        </authorList>
    </citation>
    <scope>IDENTIFICATION</scope>
    <source>
        <tissue evidence="24">Brain</tissue>
    </source>
</reference>
<dbReference type="InterPro" id="IPR029058">
    <property type="entry name" value="AB_hydrolase_fold"/>
</dbReference>
<feature type="domain" description="EMI" evidence="22">
    <location>
        <begin position="360"/>
        <end position="438"/>
    </location>
</feature>
<dbReference type="SMART" id="SM00181">
    <property type="entry name" value="EGF"/>
    <property type="match status" value="2"/>
</dbReference>
<dbReference type="PANTHER" id="PTHR11247:SF27">
    <property type="entry name" value="LYSOSOMAL THIOESTERASE PPT2"/>
    <property type="match status" value="1"/>
</dbReference>
<evidence type="ECO:0000313" key="24">
    <source>
        <dbReference type="RefSeq" id="XP_004780945.2"/>
    </source>
</evidence>
<feature type="disulfide bond" evidence="19">
    <location>
        <begin position="459"/>
        <end position="468"/>
    </location>
</feature>
<keyword evidence="5 19" id="KW-0245">EGF-like domain</keyword>
<comment type="subcellular location">
    <subcellularLocation>
        <location evidence="1">Lysosome</location>
    </subcellularLocation>
    <subcellularLocation>
        <location evidence="2">Secreted</location>
    </subcellularLocation>
</comment>
<comment type="similarity">
    <text evidence="3">Belongs to the palmitoyl-protein thioesterase family.</text>
</comment>
<dbReference type="InterPro" id="IPR011489">
    <property type="entry name" value="EMI_domain"/>
</dbReference>
<dbReference type="Gene3D" id="3.40.50.1820">
    <property type="entry name" value="alpha/beta hydrolase"/>
    <property type="match status" value="1"/>
</dbReference>
<dbReference type="PROSITE" id="PS50026">
    <property type="entry name" value="EGF_3"/>
    <property type="match status" value="1"/>
</dbReference>
<dbReference type="PROSITE" id="PS51041">
    <property type="entry name" value="EMI"/>
    <property type="match status" value="1"/>
</dbReference>
<keyword evidence="8" id="KW-0378">Hydrolase</keyword>
<dbReference type="PROSITE" id="PS01187">
    <property type="entry name" value="EGF_CA"/>
    <property type="match status" value="1"/>
</dbReference>
<feature type="coiled-coil region" evidence="20">
    <location>
        <begin position="528"/>
        <end position="555"/>
    </location>
</feature>
<evidence type="ECO:0000256" key="5">
    <source>
        <dbReference type="ARBA" id="ARBA00022536"/>
    </source>
</evidence>
<protein>
    <recommendedName>
        <fullName evidence="15">Epidermal growth factor-like protein 8</fullName>
        <ecNumber evidence="14">3.1.2.2</ecNumber>
    </recommendedName>
    <alternativeName>
        <fullName evidence="16">Lysosomal thioesterase PPT2</fullName>
    </alternativeName>
</protein>
<dbReference type="InterPro" id="IPR013111">
    <property type="entry name" value="EGF_extracell"/>
</dbReference>
<dbReference type="FunFam" id="2.10.25.10:FF:000394">
    <property type="entry name" value="Epidermal growth factor-like protein 8"/>
    <property type="match status" value="1"/>
</dbReference>
<keyword evidence="9" id="KW-0106">Calcium</keyword>
<dbReference type="GO" id="GO:0005764">
    <property type="term" value="C:lysosome"/>
    <property type="evidence" value="ECO:0007669"/>
    <property type="project" value="UniProtKB-SubCell"/>
</dbReference>
<evidence type="ECO:0000256" key="3">
    <source>
        <dbReference type="ARBA" id="ARBA00010758"/>
    </source>
</evidence>
<dbReference type="GO" id="GO:0098599">
    <property type="term" value="F:palmitoyl hydrolase activity"/>
    <property type="evidence" value="ECO:0007669"/>
    <property type="project" value="InterPro"/>
</dbReference>
<evidence type="ECO:0000256" key="19">
    <source>
        <dbReference type="PROSITE-ProRule" id="PRU00076"/>
    </source>
</evidence>
<dbReference type="GO" id="GO:0016790">
    <property type="term" value="F:thiolester hydrolase activity"/>
    <property type="evidence" value="ECO:0007669"/>
    <property type="project" value="TreeGrafter"/>
</dbReference>
<evidence type="ECO:0000256" key="13">
    <source>
        <dbReference type="ARBA" id="ARBA00023228"/>
    </source>
</evidence>
<evidence type="ECO:0000256" key="18">
    <source>
        <dbReference type="ARBA" id="ARBA00093353"/>
    </source>
</evidence>
<keyword evidence="10 20" id="KW-0175">Coiled coil</keyword>
<dbReference type="InterPro" id="IPR000742">
    <property type="entry name" value="EGF"/>
</dbReference>